<keyword evidence="5 6" id="KW-0472">Membrane</keyword>
<evidence type="ECO:0000256" key="1">
    <source>
        <dbReference type="ARBA" id="ARBA00004651"/>
    </source>
</evidence>
<gene>
    <name evidence="7" type="ORF">HGMM_F05B10C33</name>
    <name evidence="8" type="ORF">HGMM_F19G07C26</name>
</gene>
<keyword evidence="3 6" id="KW-0812">Transmembrane</keyword>
<dbReference type="PANTHER" id="PTHR34857:SF2">
    <property type="entry name" value="SLL0384 PROTEIN"/>
    <property type="match status" value="1"/>
</dbReference>
<evidence type="ECO:0000256" key="4">
    <source>
        <dbReference type="ARBA" id="ARBA00022989"/>
    </source>
</evidence>
<name>H5SF39_9CHLR</name>
<evidence type="ECO:0000256" key="6">
    <source>
        <dbReference type="SAM" id="Phobius"/>
    </source>
</evidence>
<dbReference type="InterPro" id="IPR051611">
    <property type="entry name" value="ECF_transporter_component"/>
</dbReference>
<dbReference type="NCBIfam" id="TIGR02454">
    <property type="entry name" value="ECF_T_CbiQ"/>
    <property type="match status" value="1"/>
</dbReference>
<dbReference type="PANTHER" id="PTHR34857">
    <property type="entry name" value="SLL0384 PROTEIN"/>
    <property type="match status" value="1"/>
</dbReference>
<evidence type="ECO:0000256" key="3">
    <source>
        <dbReference type="ARBA" id="ARBA00022692"/>
    </source>
</evidence>
<dbReference type="InterPro" id="IPR003339">
    <property type="entry name" value="ABC/ECF_trnsptr_transmembrane"/>
</dbReference>
<evidence type="ECO:0000256" key="5">
    <source>
        <dbReference type="ARBA" id="ARBA00023136"/>
    </source>
</evidence>
<dbReference type="GO" id="GO:0006824">
    <property type="term" value="P:cobalt ion transport"/>
    <property type="evidence" value="ECO:0007669"/>
    <property type="project" value="InterPro"/>
</dbReference>
<dbReference type="EMBL" id="AP011651">
    <property type="protein sequence ID" value="BAL53211.1"/>
    <property type="molecule type" value="Genomic_DNA"/>
</dbReference>
<feature type="transmembrane region" description="Helical" evidence="6">
    <location>
        <begin position="81"/>
        <end position="100"/>
    </location>
</feature>
<organism evidence="8">
    <name type="scientific">uncultured Chloroflexota bacterium</name>
    <dbReference type="NCBI Taxonomy" id="166587"/>
    <lineage>
        <taxon>Bacteria</taxon>
        <taxon>Bacillati</taxon>
        <taxon>Chloroflexota</taxon>
        <taxon>environmental samples</taxon>
    </lineage>
</organism>
<dbReference type="CDD" id="cd16914">
    <property type="entry name" value="EcfT"/>
    <property type="match status" value="1"/>
</dbReference>
<sequence>MHIHFLDSYQPRQSVIHRLDARVKVVLALAWIASLSLIPYPSREVQAVLRIGLKYALVWLLLMFLSWLARLGITYLLKRSSLALPFILAALPLLFTRPAVEASPLGHFGPLFVYMEGLLRFLSLALKSWLAVQVALLMIATTPFPELLQALRAIGLPRSLVATTGLTWRYLFVLADEVLRLLRARAARSGTIPGRTSLRGMRRILWESRVVGGMAASLFLRSLARADRIHFAMLARGYDGEIRSLPLPRLARSQQFLLFSALCFFFSLLLL</sequence>
<keyword evidence="4 6" id="KW-1133">Transmembrane helix</keyword>
<dbReference type="AlphaFoldDB" id="H5SF39"/>
<evidence type="ECO:0000313" key="7">
    <source>
        <dbReference type="EMBL" id="BAL53211.1"/>
    </source>
</evidence>
<dbReference type="Pfam" id="PF02361">
    <property type="entry name" value="CbiQ"/>
    <property type="match status" value="1"/>
</dbReference>
<feature type="transmembrane region" description="Helical" evidence="6">
    <location>
        <begin position="47"/>
        <end position="69"/>
    </location>
</feature>
<evidence type="ECO:0000313" key="8">
    <source>
        <dbReference type="EMBL" id="BAL54775.1"/>
    </source>
</evidence>
<proteinExistence type="predicted"/>
<dbReference type="InterPro" id="IPR012809">
    <property type="entry name" value="ECF_CbiQ"/>
</dbReference>
<reference evidence="8" key="1">
    <citation type="journal article" date="2005" name="Environ. Microbiol.">
        <title>Genetic and functional properties of uncultivated thermophilic crenarchaeotes from a subsurface gold mine as revealed by analysis of genome fragments.</title>
        <authorList>
            <person name="Nunoura T."/>
            <person name="Hirayama H."/>
            <person name="Takami H."/>
            <person name="Oida H."/>
            <person name="Nishi S."/>
            <person name="Shimamura S."/>
            <person name="Suzuki Y."/>
            <person name="Inagaki F."/>
            <person name="Takai K."/>
            <person name="Nealson K.H."/>
            <person name="Horikoshi K."/>
        </authorList>
    </citation>
    <scope>NUCLEOTIDE SEQUENCE</scope>
</reference>
<dbReference type="GO" id="GO:0043190">
    <property type="term" value="C:ATP-binding cassette (ABC) transporter complex"/>
    <property type="evidence" value="ECO:0007669"/>
    <property type="project" value="InterPro"/>
</dbReference>
<accession>H5SF39</accession>
<protein>
    <submittedName>
        <fullName evidence="8">Cobalt/nickel transport system permease protein</fullName>
    </submittedName>
</protein>
<feature type="transmembrane region" description="Helical" evidence="6">
    <location>
        <begin position="21"/>
        <end position="41"/>
    </location>
</feature>
<reference evidence="8" key="2">
    <citation type="journal article" date="2012" name="PLoS ONE">
        <title>A Deeply Branching Thermophilic Bacterium with an Ancient Acetyl-CoA Pathway Dominates a Subsurface Ecosystem.</title>
        <authorList>
            <person name="Takami H."/>
            <person name="Noguchi H."/>
            <person name="Takaki Y."/>
            <person name="Uchiyama I."/>
            <person name="Toyoda A."/>
            <person name="Nishi S."/>
            <person name="Chee G.-J."/>
            <person name="Arai W."/>
            <person name="Nunoura T."/>
            <person name="Itoh T."/>
            <person name="Hattori M."/>
            <person name="Takai K."/>
        </authorList>
    </citation>
    <scope>NUCLEOTIDE SEQUENCE</scope>
</reference>
<evidence type="ECO:0000256" key="2">
    <source>
        <dbReference type="ARBA" id="ARBA00022475"/>
    </source>
</evidence>
<comment type="subcellular location">
    <subcellularLocation>
        <location evidence="1">Cell membrane</location>
        <topology evidence="1">Multi-pass membrane protein</topology>
    </subcellularLocation>
</comment>
<dbReference type="EMBL" id="AP011699">
    <property type="protein sequence ID" value="BAL54775.1"/>
    <property type="molecule type" value="Genomic_DNA"/>
</dbReference>
<keyword evidence="2" id="KW-1003">Cell membrane</keyword>